<evidence type="ECO:0000256" key="13">
    <source>
        <dbReference type="ARBA" id="ARBA00022946"/>
    </source>
</evidence>
<keyword evidence="14 22" id="KW-1133">Transmembrane helix</keyword>
<dbReference type="EMBL" id="JAGKQH010000001">
    <property type="protein sequence ID" value="KAG6607329.1"/>
    <property type="molecule type" value="Genomic_DNA"/>
</dbReference>
<sequence>MATSQLGLLTVYPLRSPSFLSRFRTLSVSLNSISAPNLRSGSFVFRFRSNFNLKIRRKQYPVAAAMLLPDNPVVSDICASVLSGAVAFSLLRLWAETAKRGLDQKLNRKLVHISIGLAFMLCWPMFSSGRRGAILASLVPGVNIIRMLVFGLGIVKDEATVKSMTRYGDYRELLKGPLYYVATITLVCIFYWRTSPISIALICNLCAGDGVADIIGRRFGTQKISYNKNKSIVGSVAMASAGFLASVGYMYYFSSFGYVEGSSRMVLGFLVVSLASALVESLPISTEIDDNLTVPLTSFLSLSTSVCIETLPSSRSMSMPDEDNASSQLSSNFFGDLLDSVIVDVASECHRIARLGLDRNLEEEEEELRLSAQARVRVADSSNSSEANGKYVVDIFGQNHPSVASEIFDCMNCGRSIVAGRFAPHLEKCMGRGRKARLKVTRSSTATQSRLAGGEYSNGPSGEP</sequence>
<evidence type="ECO:0000256" key="21">
    <source>
        <dbReference type="SAM" id="MobiDB-lite"/>
    </source>
</evidence>
<organism evidence="23 24">
    <name type="scientific">Cucurbita argyrosperma subsp. sororia</name>
    <dbReference type="NCBI Taxonomy" id="37648"/>
    <lineage>
        <taxon>Eukaryota</taxon>
        <taxon>Viridiplantae</taxon>
        <taxon>Streptophyta</taxon>
        <taxon>Embryophyta</taxon>
        <taxon>Tracheophyta</taxon>
        <taxon>Spermatophyta</taxon>
        <taxon>Magnoliopsida</taxon>
        <taxon>eudicotyledons</taxon>
        <taxon>Gunneridae</taxon>
        <taxon>Pentapetalae</taxon>
        <taxon>rosids</taxon>
        <taxon>fabids</taxon>
        <taxon>Cucurbitales</taxon>
        <taxon>Cucurbitaceae</taxon>
        <taxon>Cucurbiteae</taxon>
        <taxon>Cucurbita</taxon>
    </lineage>
</organism>
<keyword evidence="7 22" id="KW-0812">Transmembrane</keyword>
<evidence type="ECO:0000313" key="23">
    <source>
        <dbReference type="EMBL" id="KAG6607329.1"/>
    </source>
</evidence>
<evidence type="ECO:0000256" key="11">
    <source>
        <dbReference type="ARBA" id="ARBA00022833"/>
    </source>
</evidence>
<dbReference type="GO" id="GO:0070461">
    <property type="term" value="C:SAGA-type complex"/>
    <property type="evidence" value="ECO:0007669"/>
    <property type="project" value="UniProtKB-ARBA"/>
</dbReference>
<keyword evidence="16 22" id="KW-0472">Membrane</keyword>
<evidence type="ECO:0000313" key="24">
    <source>
        <dbReference type="Proteomes" id="UP000685013"/>
    </source>
</evidence>
<dbReference type="FunFam" id="3.30.160.60:FF:000118">
    <property type="entry name" value="Ataxin-7-like protein 3"/>
    <property type="match status" value="1"/>
</dbReference>
<evidence type="ECO:0000256" key="7">
    <source>
        <dbReference type="ARBA" id="ARBA00022692"/>
    </source>
</evidence>
<keyword evidence="15" id="KW-0805">Transcription regulation</keyword>
<evidence type="ECO:0000256" key="15">
    <source>
        <dbReference type="ARBA" id="ARBA00023015"/>
    </source>
</evidence>
<keyword evidence="4" id="KW-0150">Chloroplast</keyword>
<keyword evidence="10" id="KW-0418">Kinase</keyword>
<dbReference type="InterPro" id="IPR039606">
    <property type="entry name" value="Phytol/farnesol_kinase"/>
</dbReference>
<keyword evidence="6" id="KW-0808">Transferase</keyword>
<comment type="similarity">
    <text evidence="3">Belongs to the polyprenol kinase family.</text>
</comment>
<protein>
    <recommendedName>
        <fullName evidence="20">SAGA-associated factor 11</fullName>
    </recommendedName>
</protein>
<feature type="region of interest" description="Disordered" evidence="21">
    <location>
        <begin position="439"/>
        <end position="464"/>
    </location>
</feature>
<feature type="transmembrane region" description="Helical" evidence="22">
    <location>
        <begin position="106"/>
        <end position="126"/>
    </location>
</feature>
<dbReference type="PANTHER" id="PTHR32523:SF7">
    <property type="entry name" value="FARNESOL KINASE, CHLOROPLASTIC"/>
    <property type="match status" value="1"/>
</dbReference>
<dbReference type="AlphaFoldDB" id="A0AAV6P6J9"/>
<evidence type="ECO:0000256" key="17">
    <source>
        <dbReference type="ARBA" id="ARBA00023159"/>
    </source>
</evidence>
<keyword evidence="24" id="KW-1185">Reference proteome</keyword>
<evidence type="ECO:0000256" key="22">
    <source>
        <dbReference type="SAM" id="Phobius"/>
    </source>
</evidence>
<evidence type="ECO:0000256" key="9">
    <source>
        <dbReference type="ARBA" id="ARBA00022771"/>
    </source>
</evidence>
<evidence type="ECO:0000256" key="16">
    <source>
        <dbReference type="ARBA" id="ARBA00023136"/>
    </source>
</evidence>
<comment type="caution">
    <text evidence="23">The sequence shown here is derived from an EMBL/GenBank/DDBJ whole genome shotgun (WGS) entry which is preliminary data.</text>
</comment>
<comment type="similarity">
    <text evidence="20">Belongs to the SGF11 family.</text>
</comment>
<dbReference type="GO" id="GO:0071819">
    <property type="term" value="C:DUBm complex"/>
    <property type="evidence" value="ECO:0007669"/>
    <property type="project" value="UniProtKB-ARBA"/>
</dbReference>
<dbReference type="PANTHER" id="PTHR32523">
    <property type="entry name" value="PHYTOL KINASE 1, CHLOROPLASTIC"/>
    <property type="match status" value="1"/>
</dbReference>
<evidence type="ECO:0000256" key="3">
    <source>
        <dbReference type="ARBA" id="ARBA00010794"/>
    </source>
</evidence>
<feature type="transmembrane region" description="Helical" evidence="22">
    <location>
        <begin position="176"/>
        <end position="192"/>
    </location>
</feature>
<keyword evidence="8" id="KW-0479">Metal-binding</keyword>
<proteinExistence type="inferred from homology"/>
<feature type="compositionally biased region" description="Polar residues" evidence="21">
    <location>
        <begin position="441"/>
        <end position="450"/>
    </location>
</feature>
<keyword evidence="12" id="KW-0156">Chromatin regulator</keyword>
<dbReference type="GO" id="GO:0016301">
    <property type="term" value="F:kinase activity"/>
    <property type="evidence" value="ECO:0007669"/>
    <property type="project" value="UniProtKB-KW"/>
</dbReference>
<evidence type="ECO:0000256" key="14">
    <source>
        <dbReference type="ARBA" id="ARBA00022989"/>
    </source>
</evidence>
<feature type="transmembrane region" description="Helical" evidence="22">
    <location>
        <begin position="232"/>
        <end position="253"/>
    </location>
</feature>
<keyword evidence="17 20" id="KW-0010">Activator</keyword>
<evidence type="ECO:0000256" key="20">
    <source>
        <dbReference type="RuleBase" id="RU261113"/>
    </source>
</evidence>
<accession>A0AAV6P6J9</accession>
<evidence type="ECO:0000256" key="1">
    <source>
        <dbReference type="ARBA" id="ARBA00004123"/>
    </source>
</evidence>
<evidence type="ECO:0000256" key="4">
    <source>
        <dbReference type="ARBA" id="ARBA00022528"/>
    </source>
</evidence>
<evidence type="ECO:0000256" key="19">
    <source>
        <dbReference type="ARBA" id="ARBA00023242"/>
    </source>
</evidence>
<keyword evidence="13" id="KW-0809">Transit peptide</keyword>
<dbReference type="GO" id="GO:0031969">
    <property type="term" value="C:chloroplast membrane"/>
    <property type="evidence" value="ECO:0007669"/>
    <property type="project" value="UniProtKB-SubCell"/>
</dbReference>
<keyword evidence="18" id="KW-0804">Transcription</keyword>
<keyword evidence="19" id="KW-0539">Nucleus</keyword>
<reference evidence="23 24" key="1">
    <citation type="journal article" date="2021" name="Hortic Res">
        <title>The domestication of Cucurbita argyrosperma as revealed by the genome of its wild relative.</title>
        <authorList>
            <person name="Barrera-Redondo J."/>
            <person name="Sanchez-de la Vega G."/>
            <person name="Aguirre-Liguori J.A."/>
            <person name="Castellanos-Morales G."/>
            <person name="Gutierrez-Guerrero Y.T."/>
            <person name="Aguirre-Dugua X."/>
            <person name="Aguirre-Planter E."/>
            <person name="Tenaillon M.I."/>
            <person name="Lira-Saade R."/>
            <person name="Eguiarte L.E."/>
        </authorList>
    </citation>
    <scope>NUCLEOTIDE SEQUENCE [LARGE SCALE GENOMIC DNA]</scope>
    <source>
        <strain evidence="23">JBR-2021</strain>
    </source>
</reference>
<keyword evidence="5" id="KW-0934">Plastid</keyword>
<evidence type="ECO:0000256" key="5">
    <source>
        <dbReference type="ARBA" id="ARBA00022640"/>
    </source>
</evidence>
<evidence type="ECO:0000256" key="8">
    <source>
        <dbReference type="ARBA" id="ARBA00022723"/>
    </source>
</evidence>
<feature type="transmembrane region" description="Helical" evidence="22">
    <location>
        <begin position="132"/>
        <end position="155"/>
    </location>
</feature>
<gene>
    <name evidence="23" type="ORF">SDJN03_00671</name>
</gene>
<keyword evidence="11" id="KW-0862">Zinc</keyword>
<evidence type="ECO:0000256" key="10">
    <source>
        <dbReference type="ARBA" id="ARBA00022777"/>
    </source>
</evidence>
<comment type="subcellular location">
    <subcellularLocation>
        <location evidence="1 20">Nucleus</location>
    </subcellularLocation>
    <subcellularLocation>
        <location evidence="2">Plastid</location>
        <location evidence="2">Chloroplast membrane</location>
        <topology evidence="2">Multi-pass membrane protein</topology>
    </subcellularLocation>
</comment>
<keyword evidence="9" id="KW-0863">Zinc-finger</keyword>
<evidence type="ECO:0000256" key="6">
    <source>
        <dbReference type="ARBA" id="ARBA00022679"/>
    </source>
</evidence>
<evidence type="ECO:0000256" key="12">
    <source>
        <dbReference type="ARBA" id="ARBA00022853"/>
    </source>
</evidence>
<dbReference type="GO" id="GO:0006325">
    <property type="term" value="P:chromatin organization"/>
    <property type="evidence" value="ECO:0007669"/>
    <property type="project" value="UniProtKB-KW"/>
</dbReference>
<dbReference type="GO" id="GO:0008270">
    <property type="term" value="F:zinc ion binding"/>
    <property type="evidence" value="ECO:0007669"/>
    <property type="project" value="UniProtKB-KW"/>
</dbReference>
<feature type="non-terminal residue" evidence="23">
    <location>
        <position position="1"/>
    </location>
</feature>
<evidence type="ECO:0000256" key="2">
    <source>
        <dbReference type="ARBA" id="ARBA00004508"/>
    </source>
</evidence>
<evidence type="ECO:0000256" key="18">
    <source>
        <dbReference type="ARBA" id="ARBA00023163"/>
    </source>
</evidence>
<dbReference type="Proteomes" id="UP000685013">
    <property type="component" value="Chromosome 1"/>
</dbReference>
<dbReference type="InterPro" id="IPR013246">
    <property type="entry name" value="SAGA_su_Sgf11"/>
</dbReference>
<name>A0AAV6P6J9_9ROSI</name>
<dbReference type="Pfam" id="PF08209">
    <property type="entry name" value="Sgf11"/>
    <property type="match status" value="1"/>
</dbReference>